<accession>A0A6J7WKK1</accession>
<organism evidence="1">
    <name type="scientific">uncultured Caudovirales phage</name>
    <dbReference type="NCBI Taxonomy" id="2100421"/>
    <lineage>
        <taxon>Viruses</taxon>
        <taxon>Duplodnaviria</taxon>
        <taxon>Heunggongvirae</taxon>
        <taxon>Uroviricota</taxon>
        <taxon>Caudoviricetes</taxon>
        <taxon>Peduoviridae</taxon>
        <taxon>Maltschvirus</taxon>
        <taxon>Maltschvirus maltsch</taxon>
    </lineage>
</organism>
<dbReference type="EMBL" id="LR798262">
    <property type="protein sequence ID" value="CAB5218581.1"/>
    <property type="molecule type" value="Genomic_DNA"/>
</dbReference>
<name>A0A6J7WKK1_9CAUD</name>
<protein>
    <submittedName>
        <fullName evidence="1">Uncharacterized protein</fullName>
    </submittedName>
</protein>
<reference evidence="1" key="1">
    <citation type="submission" date="2020-05" db="EMBL/GenBank/DDBJ databases">
        <authorList>
            <person name="Chiriac C."/>
            <person name="Salcher M."/>
            <person name="Ghai R."/>
            <person name="Kavagutti S V."/>
        </authorList>
    </citation>
    <scope>NUCLEOTIDE SEQUENCE</scope>
</reference>
<evidence type="ECO:0000313" key="1">
    <source>
        <dbReference type="EMBL" id="CAB5218581.1"/>
    </source>
</evidence>
<gene>
    <name evidence="1" type="ORF">UFOVP211_36</name>
</gene>
<sequence>MTTEEKLVLSTSLLPALADLLEDVPLKQVVKFKANTVINSIKALDNHITNQKTDHKDYKEAVEQQIALQLLFRNWLKTIDLKL</sequence>
<proteinExistence type="predicted"/>